<evidence type="ECO:0000256" key="1">
    <source>
        <dbReference type="ARBA" id="ARBA00004167"/>
    </source>
</evidence>
<accession>A0ABP7TK49</accession>
<dbReference type="Pfam" id="PF03544">
    <property type="entry name" value="TonB_C"/>
    <property type="match status" value="1"/>
</dbReference>
<dbReference type="PROSITE" id="PS52015">
    <property type="entry name" value="TONB_CTD"/>
    <property type="match status" value="1"/>
</dbReference>
<evidence type="ECO:0000313" key="7">
    <source>
        <dbReference type="Proteomes" id="UP001501469"/>
    </source>
</evidence>
<evidence type="ECO:0000313" key="6">
    <source>
        <dbReference type="EMBL" id="GAA4027502.1"/>
    </source>
</evidence>
<organism evidence="6 7">
    <name type="scientific">Hymenobacter glaciei</name>
    <dbReference type="NCBI Taxonomy" id="877209"/>
    <lineage>
        <taxon>Bacteria</taxon>
        <taxon>Pseudomonadati</taxon>
        <taxon>Bacteroidota</taxon>
        <taxon>Cytophagia</taxon>
        <taxon>Cytophagales</taxon>
        <taxon>Hymenobacteraceae</taxon>
        <taxon>Hymenobacter</taxon>
    </lineage>
</organism>
<dbReference type="Proteomes" id="UP001501469">
    <property type="component" value="Unassembled WGS sequence"/>
</dbReference>
<evidence type="ECO:0000256" key="3">
    <source>
        <dbReference type="ARBA" id="ARBA00022989"/>
    </source>
</evidence>
<gene>
    <name evidence="6" type="ORF">GCM10022409_09390</name>
</gene>
<dbReference type="EMBL" id="BAABDK010000010">
    <property type="protein sequence ID" value="GAA4027502.1"/>
    <property type="molecule type" value="Genomic_DNA"/>
</dbReference>
<keyword evidence="3" id="KW-1133">Transmembrane helix</keyword>
<evidence type="ECO:0000256" key="4">
    <source>
        <dbReference type="ARBA" id="ARBA00023136"/>
    </source>
</evidence>
<dbReference type="Gene3D" id="3.30.1150.10">
    <property type="match status" value="1"/>
</dbReference>
<keyword evidence="4" id="KW-0472">Membrane</keyword>
<dbReference type="SUPFAM" id="SSF74653">
    <property type="entry name" value="TolA/TonB C-terminal domain"/>
    <property type="match status" value="1"/>
</dbReference>
<evidence type="ECO:0000259" key="5">
    <source>
        <dbReference type="PROSITE" id="PS52015"/>
    </source>
</evidence>
<dbReference type="NCBIfam" id="TIGR01352">
    <property type="entry name" value="tonB_Cterm"/>
    <property type="match status" value="1"/>
</dbReference>
<evidence type="ECO:0000256" key="2">
    <source>
        <dbReference type="ARBA" id="ARBA00022692"/>
    </source>
</evidence>
<sequence>MLGCVEGNVWVAFDVGTDGKVYDARVVRSLLPDFDIEAIKTVCALGKFVPGADTTNNPATVTLTVPILFKIR</sequence>
<feature type="domain" description="TonB C-terminal" evidence="5">
    <location>
        <begin position="1"/>
        <end position="72"/>
    </location>
</feature>
<dbReference type="InterPro" id="IPR037682">
    <property type="entry name" value="TonB_C"/>
</dbReference>
<keyword evidence="2" id="KW-0812">Transmembrane</keyword>
<name>A0ABP7TK49_9BACT</name>
<dbReference type="InterPro" id="IPR006260">
    <property type="entry name" value="TonB/TolA_C"/>
</dbReference>
<keyword evidence="7" id="KW-1185">Reference proteome</keyword>
<protein>
    <recommendedName>
        <fullName evidence="5">TonB C-terminal domain-containing protein</fullName>
    </recommendedName>
</protein>
<comment type="caution">
    <text evidence="6">The sequence shown here is derived from an EMBL/GenBank/DDBJ whole genome shotgun (WGS) entry which is preliminary data.</text>
</comment>
<comment type="subcellular location">
    <subcellularLocation>
        <location evidence="1">Membrane</location>
        <topology evidence="1">Single-pass membrane protein</topology>
    </subcellularLocation>
</comment>
<reference evidence="7" key="1">
    <citation type="journal article" date="2019" name="Int. J. Syst. Evol. Microbiol.">
        <title>The Global Catalogue of Microorganisms (GCM) 10K type strain sequencing project: providing services to taxonomists for standard genome sequencing and annotation.</title>
        <authorList>
            <consortium name="The Broad Institute Genomics Platform"/>
            <consortium name="The Broad Institute Genome Sequencing Center for Infectious Disease"/>
            <person name="Wu L."/>
            <person name="Ma J."/>
        </authorList>
    </citation>
    <scope>NUCLEOTIDE SEQUENCE [LARGE SCALE GENOMIC DNA]</scope>
    <source>
        <strain evidence="7">JCM 17225</strain>
    </source>
</reference>
<proteinExistence type="predicted"/>